<evidence type="ECO:0000259" key="1">
    <source>
        <dbReference type="Pfam" id="PF01717"/>
    </source>
</evidence>
<dbReference type="InterPro" id="IPR002629">
    <property type="entry name" value="Met_Synth_C/arc"/>
</dbReference>
<gene>
    <name evidence="2" type="ORF">ETSY2_53760</name>
</gene>
<keyword evidence="3" id="KW-1185">Reference proteome</keyword>
<name>W4L3U5_9BACT</name>
<dbReference type="GO" id="GO:0008270">
    <property type="term" value="F:zinc ion binding"/>
    <property type="evidence" value="ECO:0007669"/>
    <property type="project" value="InterPro"/>
</dbReference>
<evidence type="ECO:0000313" key="2">
    <source>
        <dbReference type="EMBL" id="ETW92320.1"/>
    </source>
</evidence>
<reference evidence="2 3" key="1">
    <citation type="journal article" date="2014" name="Nature">
        <title>An environmental bacterial taxon with a large and distinct metabolic repertoire.</title>
        <authorList>
            <person name="Wilson M.C."/>
            <person name="Mori T."/>
            <person name="Ruckert C."/>
            <person name="Uria A.R."/>
            <person name="Helf M.J."/>
            <person name="Takada K."/>
            <person name="Gernert C."/>
            <person name="Steffens U.A."/>
            <person name="Heycke N."/>
            <person name="Schmitt S."/>
            <person name="Rinke C."/>
            <person name="Helfrich E.J."/>
            <person name="Brachmann A.O."/>
            <person name="Gurgui C."/>
            <person name="Wakimoto T."/>
            <person name="Kracht M."/>
            <person name="Crusemann M."/>
            <person name="Hentschel U."/>
            <person name="Abe I."/>
            <person name="Matsunaga S."/>
            <person name="Kalinowski J."/>
            <person name="Takeyama H."/>
            <person name="Piel J."/>
        </authorList>
    </citation>
    <scope>NUCLEOTIDE SEQUENCE [LARGE SCALE GENOMIC DNA]</scope>
    <source>
        <strain evidence="3">TSY2</strain>
    </source>
</reference>
<dbReference type="PANTHER" id="PTHR43844:SF1">
    <property type="entry name" value="METHIONINE SYNTHASE"/>
    <property type="match status" value="1"/>
</dbReference>
<dbReference type="GO" id="GO:0009086">
    <property type="term" value="P:methionine biosynthetic process"/>
    <property type="evidence" value="ECO:0007669"/>
    <property type="project" value="InterPro"/>
</dbReference>
<dbReference type="SUPFAM" id="SSF51726">
    <property type="entry name" value="UROD/MetE-like"/>
    <property type="match status" value="1"/>
</dbReference>
<dbReference type="HOGENOM" id="CLU_1280021_0_0_7"/>
<dbReference type="Pfam" id="PF01717">
    <property type="entry name" value="Meth_synt_2"/>
    <property type="match status" value="1"/>
</dbReference>
<protein>
    <recommendedName>
        <fullName evidence="1">Cobalamin-independent methionine synthase MetE C-terminal/archaeal domain-containing protein</fullName>
    </recommendedName>
</protein>
<dbReference type="GO" id="GO:0003871">
    <property type="term" value="F:5-methyltetrahydropteroyltriglutamate-homocysteine S-methyltransferase activity"/>
    <property type="evidence" value="ECO:0007669"/>
    <property type="project" value="InterPro"/>
</dbReference>
<proteinExistence type="predicted"/>
<dbReference type="AlphaFoldDB" id="W4L3U5"/>
<sequence>MAEIYRADHLGSLLRPHEIKEARHAFHNGDIGREQLSEAEDKAILKVLECQQQIGLTVLSDGEFRRSSFQNDLAESVEGYVTSDRPSVVRIWQGPGDEPKEQGVTLVVGGQRKPWRRLTGEQTAFLKAHASGPFKMTVPSPNQFPAISYQPGLTDRFYVTRSDLLWAIVEIIKAEISALAEEGVSYIRMDAPRYSYYVVSAELL</sequence>
<dbReference type="PANTHER" id="PTHR43844">
    <property type="entry name" value="METHIONINE SYNTHASE"/>
    <property type="match status" value="1"/>
</dbReference>
<comment type="caution">
    <text evidence="2">The sequence shown here is derived from an EMBL/GenBank/DDBJ whole genome shotgun (WGS) entry which is preliminary data.</text>
</comment>
<dbReference type="Gene3D" id="3.20.20.210">
    <property type="match status" value="1"/>
</dbReference>
<evidence type="ECO:0000313" key="3">
    <source>
        <dbReference type="Proteomes" id="UP000019140"/>
    </source>
</evidence>
<organism evidence="2 3">
    <name type="scientific">Candidatus Entotheonella gemina</name>
    <dbReference type="NCBI Taxonomy" id="1429439"/>
    <lineage>
        <taxon>Bacteria</taxon>
        <taxon>Pseudomonadati</taxon>
        <taxon>Nitrospinota/Tectimicrobiota group</taxon>
        <taxon>Candidatus Tectimicrobiota</taxon>
        <taxon>Candidatus Entotheonellia</taxon>
        <taxon>Candidatus Entotheonellales</taxon>
        <taxon>Candidatus Entotheonellaceae</taxon>
        <taxon>Candidatus Entotheonella</taxon>
    </lineage>
</organism>
<feature type="domain" description="Cobalamin-independent methionine synthase MetE C-terminal/archaeal" evidence="1">
    <location>
        <begin position="11"/>
        <end position="192"/>
    </location>
</feature>
<dbReference type="Proteomes" id="UP000019140">
    <property type="component" value="Unassembled WGS sequence"/>
</dbReference>
<accession>W4L3U5</accession>
<dbReference type="EMBL" id="AZHX01002960">
    <property type="protein sequence ID" value="ETW92320.1"/>
    <property type="molecule type" value="Genomic_DNA"/>
</dbReference>
<dbReference type="InterPro" id="IPR038071">
    <property type="entry name" value="UROD/MetE-like_sf"/>
</dbReference>